<evidence type="ECO:0000313" key="6">
    <source>
        <dbReference type="EMBL" id="AFZ49785.1"/>
    </source>
</evidence>
<dbReference type="InterPro" id="IPR027291">
    <property type="entry name" value="Glyco_hydro_38_N_sf"/>
</dbReference>
<keyword evidence="4" id="KW-0326">Glycosidase</keyword>
<dbReference type="Gene3D" id="2.70.98.30">
    <property type="entry name" value="Golgi alpha-mannosidase II, domain 4"/>
    <property type="match status" value="1"/>
</dbReference>
<evidence type="ECO:0000313" key="7">
    <source>
        <dbReference type="Proteomes" id="UP000010482"/>
    </source>
</evidence>
<dbReference type="InterPro" id="IPR011013">
    <property type="entry name" value="Gal_mutarotase_sf_dom"/>
</dbReference>
<keyword evidence="3" id="KW-0378">Hydrolase</keyword>
<dbReference type="AlphaFoldDB" id="K9YTW9"/>
<dbReference type="PANTHER" id="PTHR46017:SF2">
    <property type="entry name" value="MANNOSYLGLYCERATE HYDROLASE"/>
    <property type="match status" value="1"/>
</dbReference>
<sequence>MPNKTIQGIVVSHTHWDRAWYLPFQSFRYRLVRMIDDLVETLETDPNFYAFTLDGQTILLEDYLEICPEKETRLQKLIQSGRILIGPWFTMPDLFLVSGEAVIRNLQEGRKWCQKFGNYMAVGYLPDPFGHFAQMPQILQGFDIDSYIFMRGLDAETKATYGAIFNWKSPDGSTVLAIYEREGYFPLGSLGHESVFGRFDGHTENIDLAKKQVEQALKTMLPLQEERTVLLGNGFDHLPVQKNIPTLLSQLNETLTEIELTHGTIPEFVDGIKAENQPHQTYQGDLVGNADQPILASVYSTRMYLKQQNHSAQQLLSRYVEPMSVWLESFGFGNNVHSFLSHAWRLLLKNHAHDDICGCSVDEVHEDDEFRFRQVEQIGDSILVEHLERLLKKGWVSPQETGEHSTDVFVFNPHPWKATYEVETSVYFPNPDGEWGQPLSPLQLVGCDGYGNPISILVLDTVAPKVRSRYLETTWGRRYDLKFSVTLPPLGYQLIHIYQDSQPLPEKNTNPPLVLENQRYQLLIKNNSVTLTEKETNTTFSNFLQLEYQIDDGDTYSFSPVREFQPIWGTLKNATIHPQKTDTLQLTYTLIVPKGYDRNKGVYGEVSLNITVDLTLTSHASLGIKINYESTLENSRIRVVFPLGFSTKESLADGHFRLVSREKPILRTPESDPQRYQTYPGELDYPTHHQGDFVIFTGNDYQVWVANRGLPEYEVMGDQVAITVNRSVGDLSVGKGRIRPCQAGPSVPTPGAQCQRAITAELAYGIATFPQAAMIRYAREFSHGAWVREMPYLPYVDSTGELPRFGSLCAIENPNIILSALKPADEEGMLVLRLYNQTEQRQQTNIKFGFPIHSYCETNLLEQWEESQQKTAENNEFNLDFYPHQIKTVLCSQNYT</sequence>
<dbReference type="Proteomes" id="UP000010482">
    <property type="component" value="Chromosome"/>
</dbReference>
<dbReference type="Pfam" id="PF17677">
    <property type="entry name" value="Glyco_hydro38C2"/>
    <property type="match status" value="1"/>
</dbReference>
<dbReference type="Pfam" id="PF09261">
    <property type="entry name" value="Alpha-mann_mid"/>
    <property type="match status" value="1"/>
</dbReference>
<dbReference type="EMBL" id="CP003944">
    <property type="protein sequence ID" value="AFZ49785.1"/>
    <property type="molecule type" value="Genomic_DNA"/>
</dbReference>
<accession>K9YTW9</accession>
<dbReference type="GO" id="GO:0006013">
    <property type="term" value="P:mannose metabolic process"/>
    <property type="evidence" value="ECO:0007669"/>
    <property type="project" value="InterPro"/>
</dbReference>
<dbReference type="GO" id="GO:0009313">
    <property type="term" value="P:oligosaccharide catabolic process"/>
    <property type="evidence" value="ECO:0007669"/>
    <property type="project" value="TreeGrafter"/>
</dbReference>
<dbReference type="SUPFAM" id="SSF74650">
    <property type="entry name" value="Galactose mutarotase-like"/>
    <property type="match status" value="1"/>
</dbReference>
<dbReference type="Gene3D" id="3.20.110.10">
    <property type="entry name" value="Glycoside hydrolase 38, N terminal domain"/>
    <property type="match status" value="1"/>
</dbReference>
<dbReference type="RefSeq" id="WP_015228794.1">
    <property type="nucleotide sequence ID" value="NC_019780.1"/>
</dbReference>
<dbReference type="InterPro" id="IPR015341">
    <property type="entry name" value="Glyco_hydro_38_cen"/>
</dbReference>
<organism evidence="6 7">
    <name type="scientific">Dactylococcopsis salina (strain PCC 8305)</name>
    <name type="common">Myxobactron salinum</name>
    <dbReference type="NCBI Taxonomy" id="13035"/>
    <lineage>
        <taxon>Bacteria</taxon>
        <taxon>Bacillati</taxon>
        <taxon>Cyanobacteriota</taxon>
        <taxon>Cyanophyceae</taxon>
        <taxon>Nodosilineales</taxon>
        <taxon>Cymatolegaceae</taxon>
        <taxon>Dactylococcopsis</taxon>
    </lineage>
</organism>
<dbReference type="PANTHER" id="PTHR46017">
    <property type="entry name" value="ALPHA-MANNOSIDASE 2C1"/>
    <property type="match status" value="1"/>
</dbReference>
<dbReference type="GO" id="GO:0030246">
    <property type="term" value="F:carbohydrate binding"/>
    <property type="evidence" value="ECO:0007669"/>
    <property type="project" value="InterPro"/>
</dbReference>
<dbReference type="PATRIC" id="fig|13035.3.peg.1213"/>
<dbReference type="Pfam" id="PF01074">
    <property type="entry name" value="Glyco_hydro_38N"/>
    <property type="match status" value="1"/>
</dbReference>
<proteinExistence type="inferred from homology"/>
<dbReference type="InterPro" id="IPR037094">
    <property type="entry name" value="Glyco_hydro_38_cen_sf"/>
</dbReference>
<protein>
    <submittedName>
        <fullName evidence="6">Alpha-mannosidase</fullName>
    </submittedName>
</protein>
<name>K9YTW9_DACS8</name>
<gene>
    <name evidence="6" type="ORF">Dacsa_1078</name>
</gene>
<dbReference type="SUPFAM" id="SSF88713">
    <property type="entry name" value="Glycoside hydrolase/deacetylase"/>
    <property type="match status" value="1"/>
</dbReference>
<dbReference type="OrthoDB" id="9772207at2"/>
<evidence type="ECO:0000256" key="1">
    <source>
        <dbReference type="ARBA" id="ARBA00009792"/>
    </source>
</evidence>
<dbReference type="GO" id="GO:0046872">
    <property type="term" value="F:metal ion binding"/>
    <property type="evidence" value="ECO:0007669"/>
    <property type="project" value="UniProtKB-KW"/>
</dbReference>
<dbReference type="SMART" id="SM00872">
    <property type="entry name" value="Alpha-mann_mid"/>
    <property type="match status" value="1"/>
</dbReference>
<keyword evidence="2" id="KW-0479">Metal-binding</keyword>
<dbReference type="Gene3D" id="1.20.1270.50">
    <property type="entry name" value="Glycoside hydrolase family 38, central domain"/>
    <property type="match status" value="1"/>
</dbReference>
<dbReference type="STRING" id="13035.Dacsa_1078"/>
<dbReference type="KEGG" id="dsl:Dacsa_1078"/>
<dbReference type="HOGENOM" id="CLU_003442_2_1_3"/>
<dbReference type="InterPro" id="IPR028995">
    <property type="entry name" value="Glyco_hydro_57/38_cen_sf"/>
</dbReference>
<keyword evidence="7" id="KW-1185">Reference proteome</keyword>
<dbReference type="InterPro" id="IPR011330">
    <property type="entry name" value="Glyco_hydro/deAcase_b/a-brl"/>
</dbReference>
<feature type="domain" description="Glycoside hydrolase family 38 central" evidence="5">
    <location>
        <begin position="298"/>
        <end position="372"/>
    </location>
</feature>
<reference evidence="6" key="1">
    <citation type="submission" date="2012-04" db="EMBL/GenBank/DDBJ databases">
        <title>Finished genome of Dactylococcopsis salina PCC 8305.</title>
        <authorList>
            <consortium name="US DOE Joint Genome Institute"/>
            <person name="Gugger M."/>
            <person name="Coursin T."/>
            <person name="Rippka R."/>
            <person name="Tandeau De Marsac N."/>
            <person name="Huntemann M."/>
            <person name="Wei C.-L."/>
            <person name="Han J."/>
            <person name="Detter J.C."/>
            <person name="Han C."/>
            <person name="Tapia R."/>
            <person name="Daligault H."/>
            <person name="Chen A."/>
            <person name="Krypides N."/>
            <person name="Mavromatis K."/>
            <person name="Markowitz V."/>
            <person name="Szeto E."/>
            <person name="Ivanova N."/>
            <person name="Ovchinnikova G."/>
            <person name="Pagani I."/>
            <person name="Pati A."/>
            <person name="Goodwin L."/>
            <person name="Peters L."/>
            <person name="Pitluck S."/>
            <person name="Woyke T."/>
            <person name="Kerfeld C."/>
        </authorList>
    </citation>
    <scope>NUCLEOTIDE SEQUENCE [LARGE SCALE GENOMIC DNA]</scope>
    <source>
        <strain evidence="6">PCC 8305</strain>
    </source>
</reference>
<dbReference type="GO" id="GO:0004559">
    <property type="term" value="F:alpha-mannosidase activity"/>
    <property type="evidence" value="ECO:0007669"/>
    <property type="project" value="InterPro"/>
</dbReference>
<dbReference type="Gene3D" id="2.60.40.2220">
    <property type="match status" value="1"/>
</dbReference>
<evidence type="ECO:0000256" key="2">
    <source>
        <dbReference type="ARBA" id="ARBA00022723"/>
    </source>
</evidence>
<comment type="similarity">
    <text evidence="1">Belongs to the glycosyl hydrolase 38 family.</text>
</comment>
<dbReference type="InterPro" id="IPR000602">
    <property type="entry name" value="Glyco_hydro_38_N"/>
</dbReference>
<dbReference type="eggNOG" id="COG0383">
    <property type="taxonomic scope" value="Bacteria"/>
</dbReference>
<evidence type="ECO:0000259" key="5">
    <source>
        <dbReference type="SMART" id="SM00872"/>
    </source>
</evidence>
<dbReference type="SUPFAM" id="SSF88688">
    <property type="entry name" value="Families 57/38 glycoside transferase middle domain"/>
    <property type="match status" value="1"/>
</dbReference>
<dbReference type="InterPro" id="IPR041147">
    <property type="entry name" value="GH38_C"/>
</dbReference>
<evidence type="ECO:0000256" key="3">
    <source>
        <dbReference type="ARBA" id="ARBA00022801"/>
    </source>
</evidence>
<evidence type="ECO:0000256" key="4">
    <source>
        <dbReference type="ARBA" id="ARBA00023295"/>
    </source>
</evidence>